<evidence type="ECO:0000256" key="2">
    <source>
        <dbReference type="ARBA" id="ARBA00022475"/>
    </source>
</evidence>
<feature type="transmembrane region" description="Helical" evidence="6">
    <location>
        <begin position="151"/>
        <end position="173"/>
    </location>
</feature>
<feature type="transmembrane region" description="Helical" evidence="6">
    <location>
        <begin position="12"/>
        <end position="34"/>
    </location>
</feature>
<feature type="transmembrane region" description="Helical" evidence="6">
    <location>
        <begin position="363"/>
        <end position="382"/>
    </location>
</feature>
<evidence type="ECO:0000256" key="5">
    <source>
        <dbReference type="ARBA" id="ARBA00023136"/>
    </source>
</evidence>
<evidence type="ECO:0000256" key="3">
    <source>
        <dbReference type="ARBA" id="ARBA00022692"/>
    </source>
</evidence>
<dbReference type="GO" id="GO:0005886">
    <property type="term" value="C:plasma membrane"/>
    <property type="evidence" value="ECO:0007669"/>
    <property type="project" value="UniProtKB-SubCell"/>
</dbReference>
<comment type="subcellular location">
    <subcellularLocation>
        <location evidence="1">Cell membrane</location>
        <topology evidence="1">Multi-pass membrane protein</topology>
    </subcellularLocation>
</comment>
<feature type="transmembrane region" description="Helical" evidence="6">
    <location>
        <begin position="254"/>
        <end position="281"/>
    </location>
</feature>
<dbReference type="InterPro" id="IPR050833">
    <property type="entry name" value="Poly_Biosynth_Transport"/>
</dbReference>
<accession>A0A0G0LIU5</accession>
<gene>
    <name evidence="7" type="ORF">UT17_C0004G0186</name>
</gene>
<keyword evidence="5 6" id="KW-0472">Membrane</keyword>
<dbReference type="STRING" id="1618572.UT17_C0004G0186"/>
<organism evidence="7 8">
    <name type="scientific">Candidatus Woesebacteria bacterium GW2011_GWB1_39_10</name>
    <dbReference type="NCBI Taxonomy" id="1618572"/>
    <lineage>
        <taxon>Bacteria</taxon>
        <taxon>Candidatus Woeseibacteriota</taxon>
    </lineage>
</organism>
<feature type="transmembrane region" description="Helical" evidence="6">
    <location>
        <begin position="327"/>
        <end position="351"/>
    </location>
</feature>
<dbReference type="PANTHER" id="PTHR30250:SF28">
    <property type="entry name" value="POLYSACCHARIDE BIOSYNTHESIS PROTEIN"/>
    <property type="match status" value="1"/>
</dbReference>
<evidence type="ECO:0000256" key="6">
    <source>
        <dbReference type="SAM" id="Phobius"/>
    </source>
</evidence>
<evidence type="ECO:0000256" key="4">
    <source>
        <dbReference type="ARBA" id="ARBA00022989"/>
    </source>
</evidence>
<name>A0A0G0LIU5_9BACT</name>
<protein>
    <submittedName>
        <fullName evidence="7">Capsular polysaccharide biosynthesis protein</fullName>
    </submittedName>
</protein>
<evidence type="ECO:0000313" key="7">
    <source>
        <dbReference type="EMBL" id="KKQ91838.1"/>
    </source>
</evidence>
<feature type="transmembrane region" description="Helical" evidence="6">
    <location>
        <begin position="121"/>
        <end position="139"/>
    </location>
</feature>
<evidence type="ECO:0000313" key="8">
    <source>
        <dbReference type="Proteomes" id="UP000034774"/>
    </source>
</evidence>
<dbReference type="AlphaFoldDB" id="A0A0G0LIU5"/>
<dbReference type="Pfam" id="PF13440">
    <property type="entry name" value="Polysacc_synt_3"/>
    <property type="match status" value="1"/>
</dbReference>
<proteinExistence type="predicted"/>
<keyword evidence="4 6" id="KW-1133">Transmembrane helix</keyword>
<feature type="transmembrane region" description="Helical" evidence="6">
    <location>
        <begin position="179"/>
        <end position="200"/>
    </location>
</feature>
<feature type="transmembrane region" description="Helical" evidence="6">
    <location>
        <begin position="388"/>
        <end position="409"/>
    </location>
</feature>
<feature type="transmembrane region" description="Helical" evidence="6">
    <location>
        <begin position="293"/>
        <end position="315"/>
    </location>
</feature>
<evidence type="ECO:0000256" key="1">
    <source>
        <dbReference type="ARBA" id="ARBA00004651"/>
    </source>
</evidence>
<feature type="transmembrane region" description="Helical" evidence="6">
    <location>
        <begin position="46"/>
        <end position="73"/>
    </location>
</feature>
<keyword evidence="2" id="KW-1003">Cell membrane</keyword>
<dbReference type="Proteomes" id="UP000034774">
    <property type="component" value="Unassembled WGS sequence"/>
</dbReference>
<reference evidence="7 8" key="1">
    <citation type="journal article" date="2015" name="Nature">
        <title>rRNA introns, odd ribosomes, and small enigmatic genomes across a large radiation of phyla.</title>
        <authorList>
            <person name="Brown C.T."/>
            <person name="Hug L.A."/>
            <person name="Thomas B.C."/>
            <person name="Sharon I."/>
            <person name="Castelle C.J."/>
            <person name="Singh A."/>
            <person name="Wilkins M.J."/>
            <person name="Williams K.H."/>
            <person name="Banfield J.F."/>
        </authorList>
    </citation>
    <scope>NUCLEOTIDE SEQUENCE [LARGE SCALE GENOMIC DNA]</scope>
</reference>
<feature type="transmembrane region" description="Helical" evidence="6">
    <location>
        <begin position="93"/>
        <end position="115"/>
    </location>
</feature>
<feature type="transmembrane region" description="Helical" evidence="6">
    <location>
        <begin position="221"/>
        <end position="242"/>
    </location>
</feature>
<sequence>MIKLRKLINHPLFSGSAVMIGGSMVINVINYVYHLVMGRILGPINYGVLASLFSILYIVGIVPTSTSVAIVKFISSSKNSGEMATIFSSLNKLVFNIASILSILTIISSPFIASFLHIDNVFLVILITPILFFSLLTLVNQATSQGLLKFMGFVLPNFTSSFTKICLGVLLVVMGYSVFGAMIGVFAGGLVAFFVSKWYVRDIRNTKILKNNYDLKPFLKYSLPVFLQALAFTSIFTTDVILVKHFLSPFDAGIYAALSTLGKIVFFASAPISSVMFPVVAGRSAKGEKYLEIFWGSLGLTLIVSTVVVGIYYFFSDFAIKILYGSAYLSASIYLVWMGLFILVYTLALLLVNFSLSLGKTRIIVFPILAALGQAIMLWIFHSSILQVIQVSLAICTLMLFGEGLFLGYNSLRKIYGKS</sequence>
<dbReference type="PANTHER" id="PTHR30250">
    <property type="entry name" value="PST FAMILY PREDICTED COLANIC ACID TRANSPORTER"/>
    <property type="match status" value="1"/>
</dbReference>
<dbReference type="EMBL" id="LBVU01000004">
    <property type="protein sequence ID" value="KKQ91838.1"/>
    <property type="molecule type" value="Genomic_DNA"/>
</dbReference>
<comment type="caution">
    <text evidence="7">The sequence shown here is derived from an EMBL/GenBank/DDBJ whole genome shotgun (WGS) entry which is preliminary data.</text>
</comment>
<keyword evidence="3 6" id="KW-0812">Transmembrane</keyword>